<dbReference type="InterPro" id="IPR002575">
    <property type="entry name" value="Aminoglycoside_PTrfase"/>
</dbReference>
<proteinExistence type="predicted"/>
<dbReference type="InterPro" id="IPR011009">
    <property type="entry name" value="Kinase-like_dom_sf"/>
</dbReference>
<evidence type="ECO:0000313" key="2">
    <source>
        <dbReference type="EMBL" id="MCX2977110.1"/>
    </source>
</evidence>
<accession>A0ABT3T4A3</accession>
<evidence type="ECO:0000313" key="3">
    <source>
        <dbReference type="Proteomes" id="UP001143304"/>
    </source>
</evidence>
<feature type="domain" description="Aminoglycoside phosphotransferase" evidence="1">
    <location>
        <begin position="27"/>
        <end position="249"/>
    </location>
</feature>
<dbReference type="SUPFAM" id="SSF56112">
    <property type="entry name" value="Protein kinase-like (PK-like)"/>
    <property type="match status" value="1"/>
</dbReference>
<dbReference type="RefSeq" id="WP_279248839.1">
    <property type="nucleotide sequence ID" value="NZ_SHNO01000001.1"/>
</dbReference>
<keyword evidence="3" id="KW-1185">Reference proteome</keyword>
<dbReference type="Gene3D" id="3.30.200.20">
    <property type="entry name" value="Phosphorylase Kinase, domain 1"/>
    <property type="match status" value="1"/>
</dbReference>
<dbReference type="InterPro" id="IPR052898">
    <property type="entry name" value="ACAD10-like"/>
</dbReference>
<dbReference type="PANTHER" id="PTHR47829">
    <property type="entry name" value="HYDROLASE, PUTATIVE (AFU_ORTHOLOGUE AFUA_1G12880)-RELATED"/>
    <property type="match status" value="1"/>
</dbReference>
<organism evidence="2 3">
    <name type="scientific">Candidatus Marimicrobium litorale</name>
    <dbReference type="NCBI Taxonomy" id="2518991"/>
    <lineage>
        <taxon>Bacteria</taxon>
        <taxon>Pseudomonadati</taxon>
        <taxon>Pseudomonadota</taxon>
        <taxon>Gammaproteobacteria</taxon>
        <taxon>Cellvibrionales</taxon>
        <taxon>Halieaceae</taxon>
        <taxon>Marimicrobium</taxon>
    </lineage>
</organism>
<comment type="caution">
    <text evidence="2">The sequence shown here is derived from an EMBL/GenBank/DDBJ whole genome shotgun (WGS) entry which is preliminary data.</text>
</comment>
<name>A0ABT3T4A3_9GAMM</name>
<dbReference type="Proteomes" id="UP001143304">
    <property type="component" value="Unassembled WGS sequence"/>
</dbReference>
<dbReference type="Pfam" id="PF01636">
    <property type="entry name" value="APH"/>
    <property type="match status" value="1"/>
</dbReference>
<protein>
    <submittedName>
        <fullName evidence="2">Phosphotransferase family protein</fullName>
    </submittedName>
</protein>
<dbReference type="Gene3D" id="3.90.1200.10">
    <property type="match status" value="1"/>
</dbReference>
<evidence type="ECO:0000259" key="1">
    <source>
        <dbReference type="Pfam" id="PF01636"/>
    </source>
</evidence>
<sequence>MTELDFDQGVFSDWFSEQAGRSGDLQIEPMRGGGSCEMFVCTSSEERFVIRRAPLTAVSDTAHDVVREFKVIQALSGDGLRVPEVLVACDDDAVLGAPFYIMRYVDGEVIRRKLPDHYIAKPETQPAIGEELIDALVQLHAFDWRGTAMEDLSNPEQFLERQVKRWTTQLEGYRCRDLPGVDEVALWLEANRPPPGRLTVMHGDYKVDNAMYSRAVPPRIITLVDFEMTTVGDPLIDLAWCMIFWPEEGNLIAIAAPGSPGGMDAAHCQRPEELVNRYAINTGCSLENFQWYQAFAAWKLGIVLEGSFAKFLSGESKNPNHEFFGFLVDQLMVRAQRFAHQE</sequence>
<dbReference type="CDD" id="cd05154">
    <property type="entry name" value="ACAD10_11_N-like"/>
    <property type="match status" value="1"/>
</dbReference>
<reference evidence="2" key="1">
    <citation type="submission" date="2019-02" db="EMBL/GenBank/DDBJ databases">
        <authorList>
            <person name="Li S.-H."/>
        </authorList>
    </citation>
    <scope>NUCLEOTIDE SEQUENCE</scope>
    <source>
        <strain evidence="2">IMCC11814</strain>
    </source>
</reference>
<dbReference type="EMBL" id="SHNO01000001">
    <property type="protein sequence ID" value="MCX2977110.1"/>
    <property type="molecule type" value="Genomic_DNA"/>
</dbReference>
<dbReference type="PANTHER" id="PTHR47829:SF1">
    <property type="entry name" value="HAD FAMILY PHOSPHATASE"/>
    <property type="match status" value="1"/>
</dbReference>
<gene>
    <name evidence="2" type="ORF">EYC82_07050</name>
</gene>
<dbReference type="InterPro" id="IPR041726">
    <property type="entry name" value="ACAD10_11_N"/>
</dbReference>